<feature type="non-terminal residue" evidence="2">
    <location>
        <position position="56"/>
    </location>
</feature>
<feature type="non-terminal residue" evidence="2">
    <location>
        <position position="1"/>
    </location>
</feature>
<keyword evidence="1" id="KW-0812">Transmembrane</keyword>
<comment type="caution">
    <text evidence="2">The sequence shown here is derived from an EMBL/GenBank/DDBJ whole genome shotgun (WGS) entry which is preliminary data.</text>
</comment>
<dbReference type="Proteomes" id="UP001233999">
    <property type="component" value="Unassembled WGS sequence"/>
</dbReference>
<accession>A0AAD8AGH4</accession>
<name>A0AAD8AGH4_DIPPU</name>
<feature type="transmembrane region" description="Helical" evidence="1">
    <location>
        <begin position="12"/>
        <end position="35"/>
    </location>
</feature>
<protein>
    <submittedName>
        <fullName evidence="2">Uncharacterized protein</fullName>
    </submittedName>
</protein>
<keyword evidence="1" id="KW-0472">Membrane</keyword>
<reference evidence="2" key="1">
    <citation type="journal article" date="2023" name="IScience">
        <title>Live-bearing cockroach genome reveals convergent evolutionary mechanisms linked to viviparity in insects and beyond.</title>
        <authorList>
            <person name="Fouks B."/>
            <person name="Harrison M.C."/>
            <person name="Mikhailova A.A."/>
            <person name="Marchal E."/>
            <person name="English S."/>
            <person name="Carruthers M."/>
            <person name="Jennings E.C."/>
            <person name="Chiamaka E.L."/>
            <person name="Frigard R.A."/>
            <person name="Pippel M."/>
            <person name="Attardo G.M."/>
            <person name="Benoit J.B."/>
            <person name="Bornberg-Bauer E."/>
            <person name="Tobe S.S."/>
        </authorList>
    </citation>
    <scope>NUCLEOTIDE SEQUENCE</scope>
    <source>
        <strain evidence="2">Stay&amp;Tobe</strain>
    </source>
</reference>
<evidence type="ECO:0000313" key="3">
    <source>
        <dbReference type="Proteomes" id="UP001233999"/>
    </source>
</evidence>
<dbReference type="EMBL" id="JASPKZ010001200">
    <property type="protein sequence ID" value="KAJ9598655.1"/>
    <property type="molecule type" value="Genomic_DNA"/>
</dbReference>
<keyword evidence="1" id="KW-1133">Transmembrane helix</keyword>
<gene>
    <name evidence="2" type="ORF">L9F63_010670</name>
</gene>
<organism evidence="2 3">
    <name type="scientific">Diploptera punctata</name>
    <name type="common">Pacific beetle cockroach</name>
    <dbReference type="NCBI Taxonomy" id="6984"/>
    <lineage>
        <taxon>Eukaryota</taxon>
        <taxon>Metazoa</taxon>
        <taxon>Ecdysozoa</taxon>
        <taxon>Arthropoda</taxon>
        <taxon>Hexapoda</taxon>
        <taxon>Insecta</taxon>
        <taxon>Pterygota</taxon>
        <taxon>Neoptera</taxon>
        <taxon>Polyneoptera</taxon>
        <taxon>Dictyoptera</taxon>
        <taxon>Blattodea</taxon>
        <taxon>Blaberoidea</taxon>
        <taxon>Blaberidae</taxon>
        <taxon>Diplopterinae</taxon>
        <taxon>Diploptera</taxon>
    </lineage>
</organism>
<dbReference type="AlphaFoldDB" id="A0AAD8AGH4"/>
<evidence type="ECO:0000256" key="1">
    <source>
        <dbReference type="SAM" id="Phobius"/>
    </source>
</evidence>
<evidence type="ECO:0000313" key="2">
    <source>
        <dbReference type="EMBL" id="KAJ9598655.1"/>
    </source>
</evidence>
<proteinExistence type="predicted"/>
<sequence>LRFESWWGQVSWVSFYIFFFTLGLFLTLVSLNFPLHLISLDIFHKLNNFHVSVRLS</sequence>
<reference evidence="2" key="2">
    <citation type="submission" date="2023-05" db="EMBL/GenBank/DDBJ databases">
        <authorList>
            <person name="Fouks B."/>
        </authorList>
    </citation>
    <scope>NUCLEOTIDE SEQUENCE</scope>
    <source>
        <strain evidence="2">Stay&amp;Tobe</strain>
        <tissue evidence="2">Testes</tissue>
    </source>
</reference>
<keyword evidence="3" id="KW-1185">Reference proteome</keyword>